<feature type="repeat" description="Solcar" evidence="8">
    <location>
        <begin position="112"/>
        <end position="196"/>
    </location>
</feature>
<evidence type="ECO:0000313" key="10">
    <source>
        <dbReference type="EMBL" id="RCN42675.1"/>
    </source>
</evidence>
<protein>
    <recommendedName>
        <fullName evidence="12">Mitochondrial carrier protein</fullName>
    </recommendedName>
</protein>
<dbReference type="Gene3D" id="1.50.40.10">
    <property type="entry name" value="Mitochondrial carrier domain"/>
    <property type="match status" value="3"/>
</dbReference>
<dbReference type="Proteomes" id="UP000252519">
    <property type="component" value="Unassembled WGS sequence"/>
</dbReference>
<organism evidence="10 11">
    <name type="scientific">Ancylostoma caninum</name>
    <name type="common">Dog hookworm</name>
    <dbReference type="NCBI Taxonomy" id="29170"/>
    <lineage>
        <taxon>Eukaryota</taxon>
        <taxon>Metazoa</taxon>
        <taxon>Ecdysozoa</taxon>
        <taxon>Nematoda</taxon>
        <taxon>Chromadorea</taxon>
        <taxon>Rhabditida</taxon>
        <taxon>Rhabditina</taxon>
        <taxon>Rhabditomorpha</taxon>
        <taxon>Strongyloidea</taxon>
        <taxon>Ancylostomatidae</taxon>
        <taxon>Ancylostomatinae</taxon>
        <taxon>Ancylostoma</taxon>
    </lineage>
</organism>
<keyword evidence="6" id="KW-1133">Transmembrane helix</keyword>
<comment type="subcellular location">
    <subcellularLocation>
        <location evidence="1">Membrane</location>
        <topology evidence="1">Multi-pass membrane protein</topology>
    </subcellularLocation>
</comment>
<evidence type="ECO:0008006" key="12">
    <source>
        <dbReference type="Google" id="ProtNLM"/>
    </source>
</evidence>
<name>A0A368GI64_ANCCA</name>
<evidence type="ECO:0000256" key="4">
    <source>
        <dbReference type="ARBA" id="ARBA00022692"/>
    </source>
</evidence>
<keyword evidence="5" id="KW-0677">Repeat</keyword>
<feature type="repeat" description="Solcar" evidence="8">
    <location>
        <begin position="298"/>
        <end position="389"/>
    </location>
</feature>
<keyword evidence="3 9" id="KW-0813">Transport</keyword>
<evidence type="ECO:0000256" key="2">
    <source>
        <dbReference type="ARBA" id="ARBA00006375"/>
    </source>
</evidence>
<evidence type="ECO:0000256" key="6">
    <source>
        <dbReference type="ARBA" id="ARBA00022989"/>
    </source>
</evidence>
<dbReference type="SUPFAM" id="SSF103506">
    <property type="entry name" value="Mitochondrial carrier"/>
    <property type="match status" value="2"/>
</dbReference>
<dbReference type="PROSITE" id="PS50920">
    <property type="entry name" value="SOLCAR"/>
    <property type="match status" value="6"/>
</dbReference>
<keyword evidence="4 8" id="KW-0812">Transmembrane</keyword>
<dbReference type="PRINTS" id="PR00926">
    <property type="entry name" value="MITOCARRIER"/>
</dbReference>
<dbReference type="EMBL" id="JOJR01000183">
    <property type="protein sequence ID" value="RCN42675.1"/>
    <property type="molecule type" value="Genomic_DNA"/>
</dbReference>
<dbReference type="GO" id="GO:0016020">
    <property type="term" value="C:membrane"/>
    <property type="evidence" value="ECO:0007669"/>
    <property type="project" value="UniProtKB-SubCell"/>
</dbReference>
<evidence type="ECO:0000256" key="3">
    <source>
        <dbReference type="ARBA" id="ARBA00022448"/>
    </source>
</evidence>
<feature type="repeat" description="Solcar" evidence="8">
    <location>
        <begin position="15"/>
        <end position="101"/>
    </location>
</feature>
<evidence type="ECO:0000256" key="5">
    <source>
        <dbReference type="ARBA" id="ARBA00022737"/>
    </source>
</evidence>
<evidence type="ECO:0000256" key="9">
    <source>
        <dbReference type="RuleBase" id="RU000488"/>
    </source>
</evidence>
<feature type="repeat" description="Solcar" evidence="8">
    <location>
        <begin position="209"/>
        <end position="293"/>
    </location>
</feature>
<sequence length="587" mass="66065">MATEAPLQVPWLRKYEHLIGGFAGGVASTAVCHPMDLLKIRYSADEGSSIRPRYKSYFHATKCIIRAEGIRGLYQGLTPNMVGAALSWGLYLQWYHKIQEMLPFRSPNVNIDNFLCGFFSGAAVMSITNPIWVTKTRLCLQYETKSTKKYSGMVDCLLKILKEEGISGLYRGFVPGLIGTTHGALQFMIYNRMKVWRCHRLGLGEDAHLGSQDYLVFSALSKTIATTVTFPYQVLRTRMQDHNVQSGGVWRTTVDTVRREGFRGLYKGCIMANLRQLPAAVVTFVHMLGQTTSVRVWLNQHDHLVGGFVGGIVSTTVCHPLDLLRIRYSADRGRGLQIQPRYNSYLDAAKRIFRAEGVRGLYQGVSSNMVARSLSWALYLQWFHKMREILPVHTSSENLDNFLCAVLTGSTVMCITNPIWVTKTRLCLQYETSASKKYTGMVDCLVKLYRGEGVRGLYRGFLPGLVGTTQQSLYLTIYTRLKAWRCQGRGLPRDSQLSSLEYLVFSGLSKCIATTLTFPYQVVRTRMQDHNIPSGGAWRTITDTLKLEGVRGLYKGCLMASIRQVPAAIVTFVTYENVRSFVKNVTS</sequence>
<dbReference type="OrthoDB" id="428293at2759"/>
<feature type="repeat" description="Solcar" evidence="8">
    <location>
        <begin position="396"/>
        <end position="484"/>
    </location>
</feature>
<evidence type="ECO:0000256" key="1">
    <source>
        <dbReference type="ARBA" id="ARBA00004141"/>
    </source>
</evidence>
<dbReference type="Pfam" id="PF00153">
    <property type="entry name" value="Mito_carr"/>
    <property type="match status" value="6"/>
</dbReference>
<dbReference type="AlphaFoldDB" id="A0A368GI64"/>
<comment type="caution">
    <text evidence="10">The sequence shown here is derived from an EMBL/GenBank/DDBJ whole genome shotgun (WGS) entry which is preliminary data.</text>
</comment>
<keyword evidence="7 8" id="KW-0472">Membrane</keyword>
<dbReference type="InterPro" id="IPR002067">
    <property type="entry name" value="MCP"/>
</dbReference>
<dbReference type="InterPro" id="IPR023395">
    <property type="entry name" value="MCP_dom_sf"/>
</dbReference>
<dbReference type="GO" id="GO:0015215">
    <property type="term" value="F:nucleotide transmembrane transporter activity"/>
    <property type="evidence" value="ECO:0007669"/>
    <property type="project" value="UniProtKB-ARBA"/>
</dbReference>
<dbReference type="STRING" id="29170.A0A368GI64"/>
<reference evidence="10 11" key="1">
    <citation type="submission" date="2014-10" db="EMBL/GenBank/DDBJ databases">
        <title>Draft genome of the hookworm Ancylostoma caninum.</title>
        <authorList>
            <person name="Mitreva M."/>
        </authorList>
    </citation>
    <scope>NUCLEOTIDE SEQUENCE [LARGE SCALE GENOMIC DNA]</scope>
    <source>
        <strain evidence="10 11">Baltimore</strain>
    </source>
</reference>
<comment type="similarity">
    <text evidence="2 9">Belongs to the mitochondrial carrier (TC 2.A.29) family.</text>
</comment>
<evidence type="ECO:0000256" key="7">
    <source>
        <dbReference type="ARBA" id="ARBA00023136"/>
    </source>
</evidence>
<keyword evidence="11" id="KW-1185">Reference proteome</keyword>
<feature type="repeat" description="Solcar" evidence="8">
    <location>
        <begin position="497"/>
        <end position="581"/>
    </location>
</feature>
<dbReference type="InterPro" id="IPR044712">
    <property type="entry name" value="SLC25A32-like"/>
</dbReference>
<accession>A0A368GI64</accession>
<dbReference type="PANTHER" id="PTHR45683">
    <property type="entry name" value="MITOCHONDRIAL NICOTINAMIDE ADENINE DINUCLEOTIDE TRANSPORTER 1-RELATED-RELATED"/>
    <property type="match status" value="1"/>
</dbReference>
<dbReference type="InterPro" id="IPR018108">
    <property type="entry name" value="MCP_transmembrane"/>
</dbReference>
<proteinExistence type="inferred from homology"/>
<evidence type="ECO:0000256" key="8">
    <source>
        <dbReference type="PROSITE-ProRule" id="PRU00282"/>
    </source>
</evidence>
<evidence type="ECO:0000313" key="11">
    <source>
        <dbReference type="Proteomes" id="UP000252519"/>
    </source>
</evidence>
<gene>
    <name evidence="10" type="ORF">ANCCAN_11315</name>
</gene>